<evidence type="ECO:0000313" key="2">
    <source>
        <dbReference type="Ensembl" id="ENSSSCP00015002525.1"/>
    </source>
</evidence>
<name>A0A8D0MFE5_PIG</name>
<sequence>MPWSGQKKKRINSSPNSMCPPAGEGDGVARAQKYKLIPHLTLFAFSLFPWVNAGAAVATSSTWKLCEASWLGVCGGASWCLGGDEDEELFPYCVNEYLCD</sequence>
<reference evidence="2" key="1">
    <citation type="submission" date="2025-08" db="UniProtKB">
        <authorList>
            <consortium name="Ensembl"/>
        </authorList>
    </citation>
    <scope>IDENTIFICATION</scope>
</reference>
<evidence type="ECO:0000313" key="3">
    <source>
        <dbReference type="Proteomes" id="UP000694726"/>
    </source>
</evidence>
<feature type="region of interest" description="Disordered" evidence="1">
    <location>
        <begin position="1"/>
        <end position="24"/>
    </location>
</feature>
<dbReference type="AlphaFoldDB" id="A0A8D0MFE5"/>
<feature type="compositionally biased region" description="Basic residues" evidence="1">
    <location>
        <begin position="1"/>
        <end position="11"/>
    </location>
</feature>
<organism evidence="2 3">
    <name type="scientific">Sus scrofa</name>
    <name type="common">Pig</name>
    <dbReference type="NCBI Taxonomy" id="9823"/>
    <lineage>
        <taxon>Eukaryota</taxon>
        <taxon>Metazoa</taxon>
        <taxon>Chordata</taxon>
        <taxon>Craniata</taxon>
        <taxon>Vertebrata</taxon>
        <taxon>Euteleostomi</taxon>
        <taxon>Mammalia</taxon>
        <taxon>Eutheria</taxon>
        <taxon>Laurasiatheria</taxon>
        <taxon>Artiodactyla</taxon>
        <taxon>Suina</taxon>
        <taxon>Suidae</taxon>
        <taxon>Sus</taxon>
    </lineage>
</organism>
<accession>A0A8D0MFE5</accession>
<proteinExistence type="predicted"/>
<evidence type="ECO:0000256" key="1">
    <source>
        <dbReference type="SAM" id="MobiDB-lite"/>
    </source>
</evidence>
<dbReference type="Ensembl" id="ENSSSCT00015006180.1">
    <property type="protein sequence ID" value="ENSSSCP00015002525.1"/>
    <property type="gene ID" value="ENSSSCG00015004606.1"/>
</dbReference>
<protein>
    <submittedName>
        <fullName evidence="2">Uncharacterized protein</fullName>
    </submittedName>
</protein>
<dbReference type="Proteomes" id="UP000694726">
    <property type="component" value="Unplaced"/>
</dbReference>